<accession>C1LEH9</accession>
<name>C1LEH9_SCHJA</name>
<dbReference type="AlphaFoldDB" id="C1LEH9"/>
<dbReference type="EMBL" id="FN317376">
    <property type="protein sequence ID" value="CAX73107.1"/>
    <property type="molecule type" value="mRNA"/>
</dbReference>
<reference evidence="1" key="1">
    <citation type="journal article" date="2009" name="Nature">
        <title>The Schistosoma japonicum genome reveals features of host-parasite interplay.</title>
        <authorList>
            <person name="Liu F."/>
            <person name="Zhou Y."/>
            <person name="Wang Z.Q."/>
            <person name="Lu G."/>
            <person name="Zheng H."/>
            <person name="Brindley P.J."/>
            <person name="McManus D.P."/>
            <person name="Blair D."/>
            <person name="Zhang Q.H."/>
            <person name="Zhong Y."/>
            <person name="Wang S."/>
            <person name="Han Z.G."/>
            <person name="Chen Z."/>
        </authorList>
    </citation>
    <scope>NUCLEOTIDE SEQUENCE</scope>
    <source>
        <strain evidence="1">Anhui</strain>
    </source>
</reference>
<protein>
    <submittedName>
        <fullName evidence="1">Hypotheticial protein</fullName>
    </submittedName>
</protein>
<reference evidence="1" key="2">
    <citation type="submission" date="2009-03" db="EMBL/GenBank/DDBJ databases">
        <authorList>
            <person name="Gang L."/>
        </authorList>
    </citation>
    <scope>NUCLEOTIDE SEQUENCE</scope>
    <source>
        <strain evidence="1">Anhui</strain>
    </source>
</reference>
<sequence length="118" mass="13600">MHRSYPMEENDDFKRTIFINDYNHDKDKGIIVPHMFPDDSSIPSVEKCDKSENFFRILSALQSAVSSFEGYTEAENNFMNDIKDLCSKAKSLEEKLKNKKCLIISHFQDVVSNLTDGN</sequence>
<proteinExistence type="evidence at transcript level"/>
<organism evidence="1">
    <name type="scientific">Schistosoma japonicum</name>
    <name type="common">Blood fluke</name>
    <dbReference type="NCBI Taxonomy" id="6182"/>
    <lineage>
        <taxon>Eukaryota</taxon>
        <taxon>Metazoa</taxon>
        <taxon>Spiralia</taxon>
        <taxon>Lophotrochozoa</taxon>
        <taxon>Platyhelminthes</taxon>
        <taxon>Trematoda</taxon>
        <taxon>Digenea</taxon>
        <taxon>Strigeidida</taxon>
        <taxon>Schistosomatoidea</taxon>
        <taxon>Schistosomatidae</taxon>
        <taxon>Schistosoma</taxon>
    </lineage>
</organism>
<evidence type="ECO:0000313" key="1">
    <source>
        <dbReference type="EMBL" id="CAX73107.1"/>
    </source>
</evidence>